<evidence type="ECO:0000313" key="2">
    <source>
        <dbReference type="EMBL" id="SUA80616.1"/>
    </source>
</evidence>
<dbReference type="AlphaFoldDB" id="A0A378YTW8"/>
<keyword evidence="3" id="KW-1185">Reference proteome</keyword>
<sequence>MATDPYAGLPAEFVRAMRESEEAEASPAPQASTTASAEPPTTEPTETTMSYEDWEAEPMRGSIIDPPWW</sequence>
<organism evidence="2 3">
    <name type="scientific">Nocardia otitidiscaviarum</name>
    <dbReference type="NCBI Taxonomy" id="1823"/>
    <lineage>
        <taxon>Bacteria</taxon>
        <taxon>Bacillati</taxon>
        <taxon>Actinomycetota</taxon>
        <taxon>Actinomycetes</taxon>
        <taxon>Mycobacteriales</taxon>
        <taxon>Nocardiaceae</taxon>
        <taxon>Nocardia</taxon>
    </lineage>
</organism>
<gene>
    <name evidence="2" type="ORF">NCTC1934_04366</name>
</gene>
<evidence type="ECO:0000256" key="1">
    <source>
        <dbReference type="SAM" id="MobiDB-lite"/>
    </source>
</evidence>
<evidence type="ECO:0000313" key="3">
    <source>
        <dbReference type="Proteomes" id="UP000255467"/>
    </source>
</evidence>
<proteinExistence type="predicted"/>
<feature type="compositionally biased region" description="Low complexity" evidence="1">
    <location>
        <begin position="25"/>
        <end position="48"/>
    </location>
</feature>
<dbReference type="STRING" id="1406858.GCA_000710895_06443"/>
<name>A0A378YTW8_9NOCA</name>
<dbReference type="RefSeq" id="WP_039815338.1">
    <property type="nucleotide sequence ID" value="NZ_UGRY01000002.1"/>
</dbReference>
<reference evidence="2 3" key="1">
    <citation type="submission" date="2018-06" db="EMBL/GenBank/DDBJ databases">
        <authorList>
            <consortium name="Pathogen Informatics"/>
            <person name="Doyle S."/>
        </authorList>
    </citation>
    <scope>NUCLEOTIDE SEQUENCE [LARGE SCALE GENOMIC DNA]</scope>
    <source>
        <strain evidence="2 3">NCTC1934</strain>
    </source>
</reference>
<accession>A0A378YTW8</accession>
<protein>
    <submittedName>
        <fullName evidence="2">Uncharacterized protein</fullName>
    </submittedName>
</protein>
<dbReference type="EMBL" id="UGRY01000002">
    <property type="protein sequence ID" value="SUA80616.1"/>
    <property type="molecule type" value="Genomic_DNA"/>
</dbReference>
<feature type="region of interest" description="Disordered" evidence="1">
    <location>
        <begin position="15"/>
        <end position="69"/>
    </location>
</feature>
<dbReference type="Proteomes" id="UP000255467">
    <property type="component" value="Unassembled WGS sequence"/>
</dbReference>